<evidence type="ECO:0000259" key="7">
    <source>
        <dbReference type="SMART" id="SM00732"/>
    </source>
</evidence>
<evidence type="ECO:0000256" key="2">
    <source>
        <dbReference type="ARBA" id="ARBA00022517"/>
    </source>
</evidence>
<comment type="subcellular location">
    <subcellularLocation>
        <location evidence="5">Cytoplasm</location>
    </subcellularLocation>
</comment>
<dbReference type="RefSeq" id="WP_313899489.1">
    <property type="nucleotide sequence ID" value="NZ_JACHEB010000002.1"/>
</dbReference>
<evidence type="ECO:0000256" key="5">
    <source>
        <dbReference type="HAMAP-Rule" id="MF_00651"/>
    </source>
</evidence>
<keyword evidence="4 5" id="KW-0378">Hydrolase</keyword>
<evidence type="ECO:0000313" key="9">
    <source>
        <dbReference type="Proteomes" id="UP000535182"/>
    </source>
</evidence>
<dbReference type="Pfam" id="PF03652">
    <property type="entry name" value="RuvX"/>
    <property type="match status" value="1"/>
</dbReference>
<gene>
    <name evidence="8" type="ORF">HDF14_000975</name>
</gene>
<keyword evidence="2 5" id="KW-0690">Ribosome biogenesis</keyword>
<reference evidence="8 9" key="1">
    <citation type="submission" date="2020-08" db="EMBL/GenBank/DDBJ databases">
        <title>Genomic Encyclopedia of Type Strains, Phase IV (KMG-V): Genome sequencing to study the core and pangenomes of soil and plant-associated prokaryotes.</title>
        <authorList>
            <person name="Whitman W."/>
        </authorList>
    </citation>
    <scope>NUCLEOTIDE SEQUENCE [LARGE SCALE GENOMIC DNA]</scope>
    <source>
        <strain evidence="8 9">X5P2</strain>
    </source>
</reference>
<dbReference type="InterPro" id="IPR006641">
    <property type="entry name" value="YqgF/RNaseH-like_dom"/>
</dbReference>
<sequence>MTTDENPMGAEDGEGADSGPSGSSESTGALVARVLGFDVGDRRIGLAISDPLGYTAQPLFTLHRAGRRADLKSVARVLRKHGVTEAVVGNPLYMSGDQSPQAAKAQAFAEDLRTEFGITVHLWDERLTTTQAHRHLDDAGHAAMGRKGIIDQVAAVLILQSFLEARANERARS</sequence>
<dbReference type="NCBIfam" id="TIGR00250">
    <property type="entry name" value="RNAse_H_YqgF"/>
    <property type="match status" value="1"/>
</dbReference>
<dbReference type="GO" id="GO:0000967">
    <property type="term" value="P:rRNA 5'-end processing"/>
    <property type="evidence" value="ECO:0007669"/>
    <property type="project" value="UniProtKB-UniRule"/>
</dbReference>
<proteinExistence type="inferred from homology"/>
<dbReference type="CDD" id="cd16964">
    <property type="entry name" value="YqgF"/>
    <property type="match status" value="1"/>
</dbReference>
<dbReference type="SMART" id="SM00732">
    <property type="entry name" value="YqgFc"/>
    <property type="match status" value="1"/>
</dbReference>
<feature type="domain" description="YqgF/RNase H-like" evidence="7">
    <location>
        <begin position="32"/>
        <end position="132"/>
    </location>
</feature>
<evidence type="ECO:0000256" key="3">
    <source>
        <dbReference type="ARBA" id="ARBA00022722"/>
    </source>
</evidence>
<organism evidence="8 9">
    <name type="scientific">Tunturiibacter gelidiferens</name>
    <dbReference type="NCBI Taxonomy" id="3069689"/>
    <lineage>
        <taxon>Bacteria</taxon>
        <taxon>Pseudomonadati</taxon>
        <taxon>Acidobacteriota</taxon>
        <taxon>Terriglobia</taxon>
        <taxon>Terriglobales</taxon>
        <taxon>Acidobacteriaceae</taxon>
        <taxon>Tunturiibacter</taxon>
    </lineage>
</organism>
<dbReference type="Proteomes" id="UP000535182">
    <property type="component" value="Unassembled WGS sequence"/>
</dbReference>
<dbReference type="EMBL" id="JACHEB010000002">
    <property type="protein sequence ID" value="MBB5327370.1"/>
    <property type="molecule type" value="Genomic_DNA"/>
</dbReference>
<dbReference type="InterPro" id="IPR005227">
    <property type="entry name" value="YqgF"/>
</dbReference>
<evidence type="ECO:0000256" key="1">
    <source>
        <dbReference type="ARBA" id="ARBA00022490"/>
    </source>
</evidence>
<dbReference type="GO" id="GO:0005829">
    <property type="term" value="C:cytosol"/>
    <property type="evidence" value="ECO:0007669"/>
    <property type="project" value="TreeGrafter"/>
</dbReference>
<dbReference type="GO" id="GO:0004518">
    <property type="term" value="F:nuclease activity"/>
    <property type="evidence" value="ECO:0007669"/>
    <property type="project" value="UniProtKB-KW"/>
</dbReference>
<dbReference type="SUPFAM" id="SSF53098">
    <property type="entry name" value="Ribonuclease H-like"/>
    <property type="match status" value="1"/>
</dbReference>
<evidence type="ECO:0000256" key="6">
    <source>
        <dbReference type="SAM" id="MobiDB-lite"/>
    </source>
</evidence>
<dbReference type="Gene3D" id="3.30.420.140">
    <property type="entry name" value="YqgF/RNase H-like domain"/>
    <property type="match status" value="1"/>
</dbReference>
<comment type="similarity">
    <text evidence="5">Belongs to the YqgF HJR family.</text>
</comment>
<dbReference type="GO" id="GO:0016788">
    <property type="term" value="F:hydrolase activity, acting on ester bonds"/>
    <property type="evidence" value="ECO:0007669"/>
    <property type="project" value="UniProtKB-UniRule"/>
</dbReference>
<dbReference type="HAMAP" id="MF_00651">
    <property type="entry name" value="Nuclease_YqgF"/>
    <property type="match status" value="1"/>
</dbReference>
<keyword evidence="1 5" id="KW-0963">Cytoplasm</keyword>
<feature type="region of interest" description="Disordered" evidence="6">
    <location>
        <begin position="1"/>
        <end position="26"/>
    </location>
</feature>
<dbReference type="EC" id="3.1.-.-" evidence="5"/>
<keyword evidence="3 5" id="KW-0540">Nuclease</keyword>
<dbReference type="InterPro" id="IPR012337">
    <property type="entry name" value="RNaseH-like_sf"/>
</dbReference>
<dbReference type="InterPro" id="IPR037027">
    <property type="entry name" value="YqgF/RNaseH-like_dom_sf"/>
</dbReference>
<protein>
    <recommendedName>
        <fullName evidence="5">Putative pre-16S rRNA nuclease</fullName>
        <ecNumber evidence="5">3.1.-.-</ecNumber>
    </recommendedName>
</protein>
<evidence type="ECO:0000256" key="4">
    <source>
        <dbReference type="ARBA" id="ARBA00022801"/>
    </source>
</evidence>
<name>A0A9X0U2Y0_9BACT</name>
<keyword evidence="9" id="KW-1185">Reference proteome</keyword>
<comment type="caution">
    <text evidence="8">The sequence shown here is derived from an EMBL/GenBank/DDBJ whole genome shotgun (WGS) entry which is preliminary data.</text>
</comment>
<comment type="function">
    <text evidence="5">Could be a nuclease involved in processing of the 5'-end of pre-16S rRNA.</text>
</comment>
<evidence type="ECO:0000313" key="8">
    <source>
        <dbReference type="EMBL" id="MBB5327370.1"/>
    </source>
</evidence>
<dbReference type="PANTHER" id="PTHR33317:SF4">
    <property type="entry name" value="POLYNUCLEOTIDYL TRANSFERASE, RIBONUCLEASE H-LIKE SUPERFAMILY PROTEIN"/>
    <property type="match status" value="1"/>
</dbReference>
<dbReference type="PANTHER" id="PTHR33317">
    <property type="entry name" value="POLYNUCLEOTIDYL TRANSFERASE, RIBONUCLEASE H-LIKE SUPERFAMILY PROTEIN"/>
    <property type="match status" value="1"/>
</dbReference>
<dbReference type="AlphaFoldDB" id="A0A9X0U2Y0"/>
<accession>A0A9X0U2Y0</accession>